<dbReference type="GO" id="GO:0020037">
    <property type="term" value="F:heme binding"/>
    <property type="evidence" value="ECO:0007669"/>
    <property type="project" value="InterPro"/>
</dbReference>
<organism evidence="8 9">
    <name type="scientific">Karstenula rhodostoma CBS 690.94</name>
    <dbReference type="NCBI Taxonomy" id="1392251"/>
    <lineage>
        <taxon>Eukaryota</taxon>
        <taxon>Fungi</taxon>
        <taxon>Dikarya</taxon>
        <taxon>Ascomycota</taxon>
        <taxon>Pezizomycotina</taxon>
        <taxon>Dothideomycetes</taxon>
        <taxon>Pleosporomycetidae</taxon>
        <taxon>Pleosporales</taxon>
        <taxon>Massarineae</taxon>
        <taxon>Didymosphaeriaceae</taxon>
        <taxon>Karstenula</taxon>
    </lineage>
</organism>
<evidence type="ECO:0000256" key="6">
    <source>
        <dbReference type="ARBA" id="ARBA00023033"/>
    </source>
</evidence>
<name>A0A9P4PAD1_9PLEO</name>
<dbReference type="InterPro" id="IPR017972">
    <property type="entry name" value="Cyt_P450_CS"/>
</dbReference>
<dbReference type="OrthoDB" id="1470350at2759"/>
<evidence type="ECO:0000256" key="1">
    <source>
        <dbReference type="ARBA" id="ARBA00001971"/>
    </source>
</evidence>
<protein>
    <submittedName>
        <fullName evidence="8">Cytochrome P450</fullName>
    </submittedName>
</protein>
<evidence type="ECO:0000313" key="9">
    <source>
        <dbReference type="Proteomes" id="UP000799764"/>
    </source>
</evidence>
<keyword evidence="6 7" id="KW-0503">Monooxygenase</keyword>
<reference evidence="8" key="1">
    <citation type="journal article" date="2020" name="Stud. Mycol.">
        <title>101 Dothideomycetes genomes: a test case for predicting lifestyles and emergence of pathogens.</title>
        <authorList>
            <person name="Haridas S."/>
            <person name="Albert R."/>
            <person name="Binder M."/>
            <person name="Bloem J."/>
            <person name="Labutti K."/>
            <person name="Salamov A."/>
            <person name="Andreopoulos B."/>
            <person name="Baker S."/>
            <person name="Barry K."/>
            <person name="Bills G."/>
            <person name="Bluhm B."/>
            <person name="Cannon C."/>
            <person name="Castanera R."/>
            <person name="Culley D."/>
            <person name="Daum C."/>
            <person name="Ezra D."/>
            <person name="Gonzalez J."/>
            <person name="Henrissat B."/>
            <person name="Kuo A."/>
            <person name="Liang C."/>
            <person name="Lipzen A."/>
            <person name="Lutzoni F."/>
            <person name="Magnuson J."/>
            <person name="Mondo S."/>
            <person name="Nolan M."/>
            <person name="Ohm R."/>
            <person name="Pangilinan J."/>
            <person name="Park H.-J."/>
            <person name="Ramirez L."/>
            <person name="Alfaro M."/>
            <person name="Sun H."/>
            <person name="Tritt A."/>
            <person name="Yoshinaga Y."/>
            <person name="Zwiers L.-H."/>
            <person name="Turgeon B."/>
            <person name="Goodwin S."/>
            <person name="Spatafora J."/>
            <person name="Crous P."/>
            <person name="Grigoriev I."/>
        </authorList>
    </citation>
    <scope>NUCLEOTIDE SEQUENCE</scope>
    <source>
        <strain evidence="8">CBS 690.94</strain>
    </source>
</reference>
<keyword evidence="5 7" id="KW-0408">Iron</keyword>
<keyword evidence="7" id="KW-0349">Heme</keyword>
<comment type="similarity">
    <text evidence="2 7">Belongs to the cytochrome P450 family.</text>
</comment>
<sequence length="449" mass="51640">MLYYISVILIACLLAAKLIAYVRHILRKRRYGCIEPPSLPLKDPLLGLDFFFQKMGALKSGDYLASNTALFKQFSSKTFKSRSFGTTTYHTIDPEVVKSYQSTFFKDFGIEPLRYHLAENLWGNGIVVADGQRWASARSFIRSSFDVVHTANIKRLDHHVQRFMELIPRDGTTVDLMPLFKRLILDTSSEFIFGQSLNALDDPDVAFMDAFELAQRGTGLRMLLGRLRFLHRDAKWYAACRTVTSFCELRVEEALERLERGQERRTERDRLRLVDEAAKLTTDRYALRSLILSVFSPAHDGAAVALSNVFFHLARHPRVFAKLRDEDIVLPTGGGPDGNSPLFFQKGDIIEADYRTMMRDPEFWGPDVEKFIPERWEKVRPGWEYLPFGGGPRQCPGTRLVFTECAFTTVRILREFAKLENRDEELEWKEQMRMTWQSKNGTLVGLVPA</sequence>
<dbReference type="PROSITE" id="PS00086">
    <property type="entry name" value="CYTOCHROME_P450"/>
    <property type="match status" value="1"/>
</dbReference>
<dbReference type="PANTHER" id="PTHR24287">
    <property type="entry name" value="P450, PUTATIVE (EUROFUNG)-RELATED"/>
    <property type="match status" value="1"/>
</dbReference>
<dbReference type="GO" id="GO:0005506">
    <property type="term" value="F:iron ion binding"/>
    <property type="evidence" value="ECO:0007669"/>
    <property type="project" value="InterPro"/>
</dbReference>
<proteinExistence type="inferred from homology"/>
<keyword evidence="3 7" id="KW-0479">Metal-binding</keyword>
<evidence type="ECO:0000256" key="3">
    <source>
        <dbReference type="ARBA" id="ARBA00022723"/>
    </source>
</evidence>
<accession>A0A9P4PAD1</accession>
<dbReference type="GO" id="GO:0004497">
    <property type="term" value="F:monooxygenase activity"/>
    <property type="evidence" value="ECO:0007669"/>
    <property type="project" value="UniProtKB-KW"/>
</dbReference>
<comment type="cofactor">
    <cofactor evidence="1">
        <name>heme</name>
        <dbReference type="ChEBI" id="CHEBI:30413"/>
    </cofactor>
</comment>
<dbReference type="AlphaFoldDB" id="A0A9P4PAD1"/>
<dbReference type="InterPro" id="IPR001128">
    <property type="entry name" value="Cyt_P450"/>
</dbReference>
<dbReference type="InterPro" id="IPR047146">
    <property type="entry name" value="Cyt_P450_E_CYP52_fungi"/>
</dbReference>
<dbReference type="PANTHER" id="PTHR24287:SF19">
    <property type="entry name" value="CYTOCHROME P450"/>
    <property type="match status" value="1"/>
</dbReference>
<comment type="caution">
    <text evidence="8">The sequence shown here is derived from an EMBL/GenBank/DDBJ whole genome shotgun (WGS) entry which is preliminary data.</text>
</comment>
<evidence type="ECO:0000256" key="4">
    <source>
        <dbReference type="ARBA" id="ARBA00023002"/>
    </source>
</evidence>
<keyword evidence="9" id="KW-1185">Reference proteome</keyword>
<dbReference type="InterPro" id="IPR036396">
    <property type="entry name" value="Cyt_P450_sf"/>
</dbReference>
<dbReference type="PROSITE" id="PS00210">
    <property type="entry name" value="HEMOCYANIN_2"/>
    <property type="match status" value="1"/>
</dbReference>
<evidence type="ECO:0000256" key="5">
    <source>
        <dbReference type="ARBA" id="ARBA00023004"/>
    </source>
</evidence>
<evidence type="ECO:0000256" key="2">
    <source>
        <dbReference type="ARBA" id="ARBA00010617"/>
    </source>
</evidence>
<dbReference type="GO" id="GO:0016705">
    <property type="term" value="F:oxidoreductase activity, acting on paired donors, with incorporation or reduction of molecular oxygen"/>
    <property type="evidence" value="ECO:0007669"/>
    <property type="project" value="InterPro"/>
</dbReference>
<evidence type="ECO:0000256" key="7">
    <source>
        <dbReference type="RuleBase" id="RU000461"/>
    </source>
</evidence>
<dbReference type="Proteomes" id="UP000799764">
    <property type="component" value="Unassembled WGS sequence"/>
</dbReference>
<dbReference type="EMBL" id="MU001508">
    <property type="protein sequence ID" value="KAF2439768.1"/>
    <property type="molecule type" value="Genomic_DNA"/>
</dbReference>
<gene>
    <name evidence="8" type="ORF">P171DRAFT_369482</name>
</gene>
<dbReference type="InterPro" id="IPR013788">
    <property type="entry name" value="Hemocyanin/hexamerin"/>
</dbReference>
<dbReference type="Pfam" id="PF00067">
    <property type="entry name" value="p450"/>
    <property type="match status" value="2"/>
</dbReference>
<dbReference type="SUPFAM" id="SSF48264">
    <property type="entry name" value="Cytochrome P450"/>
    <property type="match status" value="1"/>
</dbReference>
<evidence type="ECO:0000313" key="8">
    <source>
        <dbReference type="EMBL" id="KAF2439768.1"/>
    </source>
</evidence>
<keyword evidence="4 7" id="KW-0560">Oxidoreductase</keyword>
<dbReference type="Gene3D" id="1.10.630.10">
    <property type="entry name" value="Cytochrome P450"/>
    <property type="match status" value="2"/>
</dbReference>